<proteinExistence type="predicted"/>
<dbReference type="PROSITE" id="PS51677">
    <property type="entry name" value="NODB"/>
    <property type="match status" value="1"/>
</dbReference>
<dbReference type="SUPFAM" id="SSF88713">
    <property type="entry name" value="Glycoside hydrolase/deacetylase"/>
    <property type="match status" value="1"/>
</dbReference>
<dbReference type="InterPro" id="IPR051398">
    <property type="entry name" value="Polysacch_Deacetylase"/>
</dbReference>
<dbReference type="GO" id="GO:0005975">
    <property type="term" value="P:carbohydrate metabolic process"/>
    <property type="evidence" value="ECO:0007669"/>
    <property type="project" value="InterPro"/>
</dbReference>
<dbReference type="PANTHER" id="PTHR34216:SF11">
    <property type="entry name" value="CHITOOLIGOSACCHARIDE DEACETYLASE"/>
    <property type="match status" value="1"/>
</dbReference>
<evidence type="ECO:0000256" key="1">
    <source>
        <dbReference type="ARBA" id="ARBA00022729"/>
    </source>
</evidence>
<dbReference type="Gene3D" id="3.20.20.370">
    <property type="entry name" value="Glycoside hydrolase/deacetylase"/>
    <property type="match status" value="1"/>
</dbReference>
<dbReference type="InterPro" id="IPR002509">
    <property type="entry name" value="NODB_dom"/>
</dbReference>
<dbReference type="CDD" id="cd10967">
    <property type="entry name" value="CE4_GLA_like_6s"/>
    <property type="match status" value="1"/>
</dbReference>
<organism evidence="3 4">
    <name type="scientific">Mediterraneibacter hominis</name>
    <dbReference type="NCBI Taxonomy" id="2763054"/>
    <lineage>
        <taxon>Bacteria</taxon>
        <taxon>Bacillati</taxon>
        <taxon>Bacillota</taxon>
        <taxon>Clostridia</taxon>
        <taxon>Lachnospirales</taxon>
        <taxon>Lachnospiraceae</taxon>
        <taxon>Mediterraneibacter</taxon>
    </lineage>
</organism>
<name>A0A923LK17_9FIRM</name>
<evidence type="ECO:0000313" key="3">
    <source>
        <dbReference type="EMBL" id="MBC5690292.1"/>
    </source>
</evidence>
<dbReference type="RefSeq" id="WP_186876948.1">
    <property type="nucleotide sequence ID" value="NZ_JACOPF010000004.1"/>
</dbReference>
<dbReference type="AlphaFoldDB" id="A0A923LK17"/>
<dbReference type="Proteomes" id="UP000652477">
    <property type="component" value="Unassembled WGS sequence"/>
</dbReference>
<gene>
    <name evidence="3" type="ORF">H8S37_15355</name>
</gene>
<evidence type="ECO:0000259" key="2">
    <source>
        <dbReference type="PROSITE" id="PS51677"/>
    </source>
</evidence>
<sequence length="286" mass="32922">MLRLRQDIPLFPGGKKKALTLSYDDGVTQDERLIDMMNQYKVKGTFNINAGLMGDRDWLKQPGIDVSHYKWEKEKIHSVYEGQEIAVHTMTHPDLARVPEGMAAYEIAHCRKVLEEITHTPVTGMAYPFGTYNQRVKDAAKNCGITYARTIQSTGSFFLPEDFLEWNPTCHHTETCVFELLEKFLQPVSNEDYNALMLFYLWGHAYEFDAYEQWGMIEQFLRKASGKSDVWYATNGEICSYIKAVDSLVYSSTGDYIYNPSWQDVWLLIDRKIYCIKSGGTAIIEP</sequence>
<evidence type="ECO:0000313" key="4">
    <source>
        <dbReference type="Proteomes" id="UP000652477"/>
    </source>
</evidence>
<dbReference type="EMBL" id="JACOPF010000004">
    <property type="protein sequence ID" value="MBC5690292.1"/>
    <property type="molecule type" value="Genomic_DNA"/>
</dbReference>
<keyword evidence="1" id="KW-0732">Signal</keyword>
<dbReference type="PANTHER" id="PTHR34216">
    <property type="match status" value="1"/>
</dbReference>
<reference evidence="3" key="1">
    <citation type="submission" date="2020-08" db="EMBL/GenBank/DDBJ databases">
        <title>Genome public.</title>
        <authorList>
            <person name="Liu C."/>
            <person name="Sun Q."/>
        </authorList>
    </citation>
    <scope>NUCLEOTIDE SEQUENCE</scope>
    <source>
        <strain evidence="3">NSJ-55</strain>
    </source>
</reference>
<comment type="caution">
    <text evidence="3">The sequence shown here is derived from an EMBL/GenBank/DDBJ whole genome shotgun (WGS) entry which is preliminary data.</text>
</comment>
<dbReference type="Pfam" id="PF01522">
    <property type="entry name" value="Polysacc_deac_1"/>
    <property type="match status" value="1"/>
</dbReference>
<protein>
    <submittedName>
        <fullName evidence="3">Polysaccharide deacetylase family protein</fullName>
    </submittedName>
</protein>
<dbReference type="GO" id="GO:0016810">
    <property type="term" value="F:hydrolase activity, acting on carbon-nitrogen (but not peptide) bonds"/>
    <property type="evidence" value="ECO:0007669"/>
    <property type="project" value="InterPro"/>
</dbReference>
<dbReference type="InterPro" id="IPR011330">
    <property type="entry name" value="Glyco_hydro/deAcase_b/a-brl"/>
</dbReference>
<feature type="domain" description="NodB homology" evidence="2">
    <location>
        <begin position="17"/>
        <end position="286"/>
    </location>
</feature>
<accession>A0A923LK17</accession>
<keyword evidence="4" id="KW-1185">Reference proteome</keyword>